<organism evidence="2">
    <name type="scientific">uncultured microorganism</name>
    <dbReference type="NCBI Taxonomy" id="358574"/>
    <lineage>
        <taxon>unclassified sequences</taxon>
        <taxon>environmental samples</taxon>
    </lineage>
</organism>
<feature type="region of interest" description="Disordered" evidence="1">
    <location>
        <begin position="1"/>
        <end position="51"/>
    </location>
</feature>
<accession>F8UHD3</accession>
<feature type="non-terminal residue" evidence="2">
    <location>
        <position position="275"/>
    </location>
</feature>
<name>F8UHD3_9ZZZZ</name>
<reference evidence="2" key="1">
    <citation type="submission" date="2011-04" db="EMBL/GenBank/DDBJ databases">
        <title>Taxonomic and functional metagenomic profiling of the microbial community in the anoxic sediment of a brackish shallow lake (Laguna de Carrizo Central Spain).</title>
        <authorList>
            <consortium name="CONSOLIDER consortium CSD2007-00005"/>
            <person name="Guazzaroni M.-E."/>
            <person name="Richter M."/>
            <person name="Garcia-Salamanca A."/>
            <person name="Yarza P."/>
            <person name="Ferrer M."/>
        </authorList>
    </citation>
    <scope>NUCLEOTIDE SEQUENCE</scope>
</reference>
<sequence length="275" mass="28647">MQVADPPAGGSSEAEVARAALVGAESAPEPAAARPTTDAAEACTDAPPGPAQDAALHVEVIARMIVDGELAVARQYARDVRALEPGLGLMEPLAGLLECLALATQLRASGTPVADALTGALTTLHGEWFDRAGPTPEGTALNLLLAAAAFRAMIVAPASGASKALTELHLGPQHAALSELLRQCAARSEQLAGHHIDAEVFSAVAGKHARSTRLAECVATVRDWLDVRAPRKTMAYQRATQVWQHWVRPGEAVWQLLSPIAQGAADAVALVRSRL</sequence>
<protein>
    <submittedName>
        <fullName evidence="2">Uncharacterized protein</fullName>
    </submittedName>
</protein>
<dbReference type="EMBL" id="JF805132">
    <property type="protein sequence ID" value="AEI30440.1"/>
    <property type="molecule type" value="Genomic_DNA"/>
</dbReference>
<gene>
    <name evidence="2" type="ORF">LDC_03562</name>
</gene>
<dbReference type="AlphaFoldDB" id="F8UHD3"/>
<feature type="compositionally biased region" description="Low complexity" evidence="1">
    <location>
        <begin position="24"/>
        <end position="42"/>
    </location>
</feature>
<evidence type="ECO:0000256" key="1">
    <source>
        <dbReference type="SAM" id="MobiDB-lite"/>
    </source>
</evidence>
<proteinExistence type="predicted"/>
<evidence type="ECO:0000313" key="2">
    <source>
        <dbReference type="EMBL" id="AEI30440.1"/>
    </source>
</evidence>